<comment type="caution">
    <text evidence="3">The sequence shown here is derived from an EMBL/GenBank/DDBJ whole genome shotgun (WGS) entry which is preliminary data.</text>
</comment>
<dbReference type="AlphaFoldDB" id="A0AAV0V867"/>
<reference evidence="3" key="1">
    <citation type="submission" date="2022-12" db="EMBL/GenBank/DDBJ databases">
        <authorList>
            <person name="Webb A."/>
        </authorList>
    </citation>
    <scope>NUCLEOTIDE SEQUENCE</scope>
    <source>
        <strain evidence="3">Pd1</strain>
    </source>
</reference>
<dbReference type="Proteomes" id="UP001162029">
    <property type="component" value="Unassembled WGS sequence"/>
</dbReference>
<protein>
    <recommendedName>
        <fullName evidence="2">Vacuolar protein sorting-associated protein 13 VPS13 adaptor binding domain-containing protein</fullName>
    </recommendedName>
</protein>
<dbReference type="InterPro" id="IPR009543">
    <property type="entry name" value="VPS13_VAB"/>
</dbReference>
<dbReference type="EMBL" id="CANTFM010002056">
    <property type="protein sequence ID" value="CAI5744285.1"/>
    <property type="molecule type" value="Genomic_DNA"/>
</dbReference>
<evidence type="ECO:0000313" key="3">
    <source>
        <dbReference type="EMBL" id="CAI5744285.1"/>
    </source>
</evidence>
<gene>
    <name evidence="3" type="ORF">PDE001_LOCUS9439</name>
</gene>
<dbReference type="GO" id="GO:0006623">
    <property type="term" value="P:protein targeting to vacuole"/>
    <property type="evidence" value="ECO:0007669"/>
    <property type="project" value="TreeGrafter"/>
</dbReference>
<proteinExistence type="inferred from homology"/>
<evidence type="ECO:0000259" key="2">
    <source>
        <dbReference type="Pfam" id="PF25036"/>
    </source>
</evidence>
<feature type="domain" description="Vacuolar protein sorting-associated protein 13 VPS13 adaptor binding" evidence="2">
    <location>
        <begin position="11"/>
        <end position="237"/>
    </location>
</feature>
<dbReference type="Pfam" id="PF25036">
    <property type="entry name" value="VPS13_VAB"/>
    <property type="match status" value="1"/>
</dbReference>
<name>A0AAV0V867_9STRA</name>
<accession>A0AAV0V867</accession>
<comment type="similarity">
    <text evidence="1">Belongs to the VPS13 family.</text>
</comment>
<dbReference type="PANTHER" id="PTHR16166:SF93">
    <property type="entry name" value="INTERMEMBRANE LIPID TRANSFER PROTEIN VPS13"/>
    <property type="match status" value="1"/>
</dbReference>
<organism evidence="3 4">
    <name type="scientific">Peronospora destructor</name>
    <dbReference type="NCBI Taxonomy" id="86335"/>
    <lineage>
        <taxon>Eukaryota</taxon>
        <taxon>Sar</taxon>
        <taxon>Stramenopiles</taxon>
        <taxon>Oomycota</taxon>
        <taxon>Peronosporomycetes</taxon>
        <taxon>Peronosporales</taxon>
        <taxon>Peronosporaceae</taxon>
        <taxon>Peronospora</taxon>
    </lineage>
</organism>
<dbReference type="InterPro" id="IPR026847">
    <property type="entry name" value="VPS13"/>
</dbReference>
<dbReference type="GO" id="GO:0045053">
    <property type="term" value="P:protein retention in Golgi apparatus"/>
    <property type="evidence" value="ECO:0007669"/>
    <property type="project" value="TreeGrafter"/>
</dbReference>
<sequence length="498" mass="55611">MASLGARKESGQRKWSNPFILDLAGTTGEIEADNYGVNRKFSIGYSIRPAKGQYSRTKVIMLTPRFMLINTMSSAIEVCHSSSKMMTSTVVNMDNTSGSVANSRITSPVNPVVELDAGAYADFHWTLRFAKTRTIRCRFAEFGWSWSGAVPLVESGEYAVRMRHESTRESKLVRVTLKLDSSCVCVYFREERTTAPPYRVENYSLETLRSHQHRVRRSEILLPHHSLDYAWDEPTEEHLLVVDMLPSAAGDNSRPLRIGSFDLDKIQRYSDALSGTLGIEVSTDGPTRVLRFTDTRLRGKNTAPVNSRVANDLAAMTDISENRAMQLLQRFVTAPTVHAALHLQGIGISIVDSAPKELVYMSISGITLEVLFSKDDQNNSGASIAGSAASLSRLERETRPQVLACCLEVSDVQIDNQLQLTPYPVLLRFSNPSDRSRTLKGQTVRIPALQVSLVKHEEYAGIEFIRHFSVSILPVHIRARRRSALSDIAAFNPHQNLW</sequence>
<keyword evidence="4" id="KW-1185">Reference proteome</keyword>
<evidence type="ECO:0000313" key="4">
    <source>
        <dbReference type="Proteomes" id="UP001162029"/>
    </source>
</evidence>
<evidence type="ECO:0000256" key="1">
    <source>
        <dbReference type="ARBA" id="ARBA00006545"/>
    </source>
</evidence>
<dbReference type="PANTHER" id="PTHR16166">
    <property type="entry name" value="VACUOLAR PROTEIN SORTING-ASSOCIATED PROTEIN VPS13"/>
    <property type="match status" value="1"/>
</dbReference>